<dbReference type="InterPro" id="IPR000175">
    <property type="entry name" value="Na/ntran_symport"/>
</dbReference>
<gene>
    <name evidence="10" type="ORF">WMY93_001789</name>
</gene>
<feature type="transmembrane region" description="Helical" evidence="9">
    <location>
        <begin position="499"/>
        <end position="522"/>
    </location>
</feature>
<dbReference type="Proteomes" id="UP001460270">
    <property type="component" value="Unassembled WGS sequence"/>
</dbReference>
<dbReference type="PRINTS" id="PR00176">
    <property type="entry name" value="NANEUSMPORT"/>
</dbReference>
<evidence type="ECO:0000313" key="11">
    <source>
        <dbReference type="Proteomes" id="UP001460270"/>
    </source>
</evidence>
<dbReference type="GO" id="GO:0046872">
    <property type="term" value="F:metal ion binding"/>
    <property type="evidence" value="ECO:0007669"/>
    <property type="project" value="UniProtKB-KW"/>
</dbReference>
<feature type="binding site" evidence="6">
    <location>
        <position position="357"/>
    </location>
    <ligand>
        <name>Na(+)</name>
        <dbReference type="ChEBI" id="CHEBI:29101"/>
        <label>1</label>
    </ligand>
</feature>
<feature type="disulfide bond" evidence="7">
    <location>
        <begin position="125"/>
        <end position="134"/>
    </location>
</feature>
<feature type="binding site" evidence="6">
    <location>
        <position position="27"/>
    </location>
    <ligand>
        <name>Na(+)</name>
        <dbReference type="ChEBI" id="CHEBI:29101"/>
        <label>1</label>
    </ligand>
</feature>
<keyword evidence="5 9" id="KW-0472">Membrane</keyword>
<keyword evidence="6" id="KW-0479">Metal-binding</keyword>
<evidence type="ECO:0000256" key="9">
    <source>
        <dbReference type="SAM" id="Phobius"/>
    </source>
</evidence>
<accession>A0AAW0PRM6</accession>
<comment type="caution">
    <text evidence="10">The sequence shown here is derived from an EMBL/GenBank/DDBJ whole genome shotgun (WGS) entry which is preliminary data.</text>
</comment>
<keyword evidence="11" id="KW-1185">Reference proteome</keyword>
<evidence type="ECO:0000256" key="2">
    <source>
        <dbReference type="ARBA" id="ARBA00022448"/>
    </source>
</evidence>
<sequence>MESKRERWNKKREYILASAGNVVGLGNVWRFPYLCYKNGGGVFLVPYCFFAIFAGIPLFMLETVIGQYCQQGAVTCWSHLCPMSVGTGYSILVIQMFARAYLIILAWALLYLVYSFRSVLPWASCSNAWNTDKCVELTSMTGTSPHNRSLPDGNMSTSSKGVLSMSQGLQEMGQVQWPVLVSLFVCWVVCYFCVWKGVRSTGKVVYVTAVFPYVMLAVLLVRGLTLPGAWDGIVFYLYPEPSRLADLEVWLDACSQVMFSYGVACGTIITLSSYNKKGNNCYRDSLWLCALNSCTSFVAGFAVFSTLGFMAKQQGVTVDKVVSSGAGLAFIAFPQAVALMPLPQLWAVCFFIMLLMLGLDTIFAGLETITASIVDLFPLKLKGAWRREKFLGVLCLFIFIVQISMTTSGGLFQFQLIDYYGASGPVLLFVSMIQCVSVSWAFGAERLCAEVKAMTGQNIPLLFRMCWKYITPLLDMLFLLLSFLNTEPLTSADGSLFPAWAYALGWCIALSGIVPIPLWAVVKIYLTKGPFGGKNPKHR</sequence>
<feature type="transmembrane region" description="Helical" evidence="9">
    <location>
        <begin position="206"/>
        <end position="230"/>
    </location>
</feature>
<feature type="transmembrane region" description="Helical" evidence="9">
    <location>
        <begin position="390"/>
        <end position="414"/>
    </location>
</feature>
<keyword evidence="4 9" id="KW-1133">Transmembrane helix</keyword>
<feature type="binding site" evidence="6">
    <location>
        <position position="360"/>
    </location>
    <ligand>
        <name>Na(+)</name>
        <dbReference type="ChEBI" id="CHEBI:29101"/>
        <label>1</label>
    </ligand>
</feature>
<feature type="transmembrane region" description="Helical" evidence="9">
    <location>
        <begin position="175"/>
        <end position="194"/>
    </location>
</feature>
<dbReference type="PANTHER" id="PTHR11616">
    <property type="entry name" value="SODIUM/CHLORIDE DEPENDENT TRANSPORTER"/>
    <property type="match status" value="1"/>
</dbReference>
<proteinExistence type="inferred from homology"/>
<feature type="binding site" evidence="6">
    <location>
        <position position="20"/>
    </location>
    <ligand>
        <name>Na(+)</name>
        <dbReference type="ChEBI" id="CHEBI:29101"/>
        <label>1</label>
    </ligand>
</feature>
<keyword evidence="8" id="KW-0769">Symport</keyword>
<keyword evidence="3 8" id="KW-0812">Transmembrane</keyword>
<evidence type="ECO:0000256" key="7">
    <source>
        <dbReference type="PIRSR" id="PIRSR600175-2"/>
    </source>
</evidence>
<feature type="transmembrane region" description="Helical" evidence="9">
    <location>
        <begin position="286"/>
        <end position="311"/>
    </location>
</feature>
<dbReference type="AlphaFoldDB" id="A0AAW0PRM6"/>
<feature type="transmembrane region" description="Helical" evidence="9">
    <location>
        <begin position="426"/>
        <end position="444"/>
    </location>
</feature>
<evidence type="ECO:0000313" key="10">
    <source>
        <dbReference type="EMBL" id="KAK7938463.1"/>
    </source>
</evidence>
<dbReference type="SUPFAM" id="SSF161070">
    <property type="entry name" value="SNF-like"/>
    <property type="match status" value="1"/>
</dbReference>
<evidence type="ECO:0000256" key="4">
    <source>
        <dbReference type="ARBA" id="ARBA00022989"/>
    </source>
</evidence>
<feature type="transmembrane region" description="Helical" evidence="9">
    <location>
        <begin position="92"/>
        <end position="114"/>
    </location>
</feature>
<dbReference type="PANTHER" id="PTHR11616:SF237">
    <property type="entry name" value="TRANSPORTER"/>
    <property type="match status" value="1"/>
</dbReference>
<protein>
    <recommendedName>
        <fullName evidence="8">Transporter</fullName>
    </recommendedName>
</protein>
<dbReference type="GO" id="GO:0005886">
    <property type="term" value="C:plasma membrane"/>
    <property type="evidence" value="ECO:0007669"/>
    <property type="project" value="TreeGrafter"/>
</dbReference>
<feature type="binding site" evidence="6">
    <location>
        <position position="292"/>
    </location>
    <ligand>
        <name>Na(+)</name>
        <dbReference type="ChEBI" id="CHEBI:29101"/>
        <label>1</label>
    </ligand>
</feature>
<reference evidence="11" key="1">
    <citation type="submission" date="2024-04" db="EMBL/GenBank/DDBJ databases">
        <title>Salinicola lusitanus LLJ914,a marine bacterium isolated from the Okinawa Trough.</title>
        <authorList>
            <person name="Li J."/>
        </authorList>
    </citation>
    <scope>NUCLEOTIDE SEQUENCE [LARGE SCALE GENOMIC DNA]</scope>
</reference>
<evidence type="ECO:0000256" key="3">
    <source>
        <dbReference type="ARBA" id="ARBA00022692"/>
    </source>
</evidence>
<dbReference type="InterPro" id="IPR037272">
    <property type="entry name" value="SNS_sf"/>
</dbReference>
<keyword evidence="6" id="KW-0915">Sodium</keyword>
<feature type="transmembrane region" description="Helical" evidence="9">
    <location>
        <begin position="41"/>
        <end position="61"/>
    </location>
</feature>
<keyword evidence="2 8" id="KW-0813">Transport</keyword>
<dbReference type="EMBL" id="JBBPFD010000002">
    <property type="protein sequence ID" value="KAK7938463.1"/>
    <property type="molecule type" value="Genomic_DNA"/>
</dbReference>
<feature type="transmembrane region" description="Helical" evidence="9">
    <location>
        <begin position="465"/>
        <end position="484"/>
    </location>
</feature>
<feature type="binding site" evidence="6">
    <location>
        <position position="23"/>
    </location>
    <ligand>
        <name>Na(+)</name>
        <dbReference type="ChEBI" id="CHEBI:29101"/>
        <label>1</label>
    </ligand>
</feature>
<comment type="similarity">
    <text evidence="8">Belongs to the sodium:neurotransmitter symporter (SNF) (TC 2.A.22) family.</text>
</comment>
<keyword evidence="7" id="KW-1015">Disulfide bond</keyword>
<evidence type="ECO:0000256" key="6">
    <source>
        <dbReference type="PIRSR" id="PIRSR600175-1"/>
    </source>
</evidence>
<evidence type="ECO:0000256" key="1">
    <source>
        <dbReference type="ARBA" id="ARBA00004141"/>
    </source>
</evidence>
<feature type="transmembrane region" description="Helical" evidence="9">
    <location>
        <begin position="345"/>
        <end position="369"/>
    </location>
</feature>
<dbReference type="PROSITE" id="PS50267">
    <property type="entry name" value="NA_NEUROTRAN_SYMP_3"/>
    <property type="match status" value="1"/>
</dbReference>
<dbReference type="PROSITE" id="PS00610">
    <property type="entry name" value="NA_NEUROTRAN_SYMP_1"/>
    <property type="match status" value="1"/>
</dbReference>
<feature type="transmembrane region" description="Helical" evidence="9">
    <location>
        <begin position="250"/>
        <end position="274"/>
    </location>
</feature>
<name>A0AAW0PRM6_9GOBI</name>
<evidence type="ECO:0000256" key="5">
    <source>
        <dbReference type="ARBA" id="ARBA00023136"/>
    </source>
</evidence>
<comment type="subcellular location">
    <subcellularLocation>
        <location evidence="1">Membrane</location>
        <topology evidence="1">Multi-pass membrane protein</topology>
    </subcellularLocation>
</comment>
<dbReference type="GO" id="GO:0042995">
    <property type="term" value="C:cell projection"/>
    <property type="evidence" value="ECO:0007669"/>
    <property type="project" value="TreeGrafter"/>
</dbReference>
<organism evidence="10 11">
    <name type="scientific">Mugilogobius chulae</name>
    <name type="common">yellowstripe goby</name>
    <dbReference type="NCBI Taxonomy" id="88201"/>
    <lineage>
        <taxon>Eukaryota</taxon>
        <taxon>Metazoa</taxon>
        <taxon>Chordata</taxon>
        <taxon>Craniata</taxon>
        <taxon>Vertebrata</taxon>
        <taxon>Euteleostomi</taxon>
        <taxon>Actinopterygii</taxon>
        <taxon>Neopterygii</taxon>
        <taxon>Teleostei</taxon>
        <taxon>Neoteleostei</taxon>
        <taxon>Acanthomorphata</taxon>
        <taxon>Gobiaria</taxon>
        <taxon>Gobiiformes</taxon>
        <taxon>Gobioidei</taxon>
        <taxon>Gobiidae</taxon>
        <taxon>Gobionellinae</taxon>
        <taxon>Mugilogobius</taxon>
    </lineage>
</organism>
<feature type="binding site" evidence="6">
    <location>
        <position position="260"/>
    </location>
    <ligand>
        <name>Na(+)</name>
        <dbReference type="ChEBI" id="CHEBI:29101"/>
        <label>1</label>
    </ligand>
</feature>
<dbReference type="Pfam" id="PF00209">
    <property type="entry name" value="SNF"/>
    <property type="match status" value="1"/>
</dbReference>
<evidence type="ECO:0000256" key="8">
    <source>
        <dbReference type="RuleBase" id="RU003732"/>
    </source>
</evidence>
<dbReference type="GO" id="GO:0005332">
    <property type="term" value="F:gamma-aminobutyric acid:sodium:chloride symporter activity"/>
    <property type="evidence" value="ECO:0007669"/>
    <property type="project" value="TreeGrafter"/>
</dbReference>